<feature type="compositionally biased region" description="Basic and acidic residues" evidence="1">
    <location>
        <begin position="88"/>
        <end position="98"/>
    </location>
</feature>
<gene>
    <name evidence="3" type="ORF">Celaphus_00017178</name>
</gene>
<evidence type="ECO:0000313" key="3">
    <source>
        <dbReference type="EMBL" id="OWK07096.1"/>
    </source>
</evidence>
<evidence type="ECO:0000256" key="1">
    <source>
        <dbReference type="SAM" id="MobiDB-lite"/>
    </source>
</evidence>
<feature type="region of interest" description="Disordered" evidence="1">
    <location>
        <begin position="1"/>
        <end position="32"/>
    </location>
</feature>
<accession>A0A212CM22</accession>
<feature type="region of interest" description="Disordered" evidence="1">
    <location>
        <begin position="71"/>
        <end position="98"/>
    </location>
</feature>
<dbReference type="Proteomes" id="UP000242450">
    <property type="component" value="Chromosome 16"/>
</dbReference>
<dbReference type="AlphaFoldDB" id="A0A212CM22"/>
<reference evidence="3 4" key="1">
    <citation type="journal article" date="2018" name="Mol. Genet. Genomics">
        <title>The red deer Cervus elaphus genome CerEla1.0: sequencing, annotating, genes, and chromosomes.</title>
        <authorList>
            <person name="Bana N.A."/>
            <person name="Nyiri A."/>
            <person name="Nagy J."/>
            <person name="Frank K."/>
            <person name="Nagy T."/>
            <person name="Steger V."/>
            <person name="Schiller M."/>
            <person name="Lakatos P."/>
            <person name="Sugar L."/>
            <person name="Horn P."/>
            <person name="Barta E."/>
            <person name="Orosz L."/>
        </authorList>
    </citation>
    <scope>NUCLEOTIDE SEQUENCE [LARGE SCALE GENOMIC DNA]</scope>
    <source>
        <strain evidence="3">Hungarian</strain>
    </source>
</reference>
<dbReference type="EMBL" id="MKHE01000016">
    <property type="protein sequence ID" value="OWK07096.1"/>
    <property type="molecule type" value="Genomic_DNA"/>
</dbReference>
<feature type="compositionally biased region" description="Polar residues" evidence="1">
    <location>
        <begin position="1"/>
        <end position="21"/>
    </location>
</feature>
<proteinExistence type="predicted"/>
<sequence length="98" mass="11165">MGTQAQTQSLTPIKPQSQPQPRTHMGTHCPSHTVFPNGTIFLSTEDWENRSSQARRLVSVIPRDLISPEVQEKLEDPLSKRFMQQESGRPEEPKSLRN</sequence>
<keyword evidence="4" id="KW-1185">Reference proteome</keyword>
<comment type="caution">
    <text evidence="3">The sequence shown here is derived from an EMBL/GenBank/DDBJ whole genome shotgun (WGS) entry which is preliminary data.</text>
</comment>
<feature type="domain" description="SPATA31" evidence="2">
    <location>
        <begin position="48"/>
        <end position="91"/>
    </location>
</feature>
<organism evidence="3 4">
    <name type="scientific">Cervus elaphus hippelaphus</name>
    <name type="common">European red deer</name>
    <dbReference type="NCBI Taxonomy" id="46360"/>
    <lineage>
        <taxon>Eukaryota</taxon>
        <taxon>Metazoa</taxon>
        <taxon>Chordata</taxon>
        <taxon>Craniata</taxon>
        <taxon>Vertebrata</taxon>
        <taxon>Euteleostomi</taxon>
        <taxon>Mammalia</taxon>
        <taxon>Eutheria</taxon>
        <taxon>Laurasiatheria</taxon>
        <taxon>Artiodactyla</taxon>
        <taxon>Ruminantia</taxon>
        <taxon>Pecora</taxon>
        <taxon>Cervidae</taxon>
        <taxon>Cervinae</taxon>
        <taxon>Cervus</taxon>
    </lineage>
</organism>
<evidence type="ECO:0000259" key="2">
    <source>
        <dbReference type="Pfam" id="PF14650"/>
    </source>
</evidence>
<protein>
    <recommendedName>
        <fullName evidence="2">SPATA31 domain-containing protein</fullName>
    </recommendedName>
</protein>
<name>A0A212CM22_CEREH</name>
<dbReference type="InterPro" id="IPR039509">
    <property type="entry name" value="SPATA31"/>
</dbReference>
<evidence type="ECO:0000313" key="4">
    <source>
        <dbReference type="Proteomes" id="UP000242450"/>
    </source>
</evidence>
<dbReference type="Pfam" id="PF14650">
    <property type="entry name" value="FAM75"/>
    <property type="match status" value="1"/>
</dbReference>